<dbReference type="Proteomes" id="UP000444721">
    <property type="component" value="Unassembled WGS sequence"/>
</dbReference>
<feature type="transmembrane region" description="Helical" evidence="2">
    <location>
        <begin position="1031"/>
        <end position="1055"/>
    </location>
</feature>
<name>A0A6A5B330_NAEFO</name>
<keyword evidence="2" id="KW-0812">Transmembrane</keyword>
<proteinExistence type="predicted"/>
<feature type="transmembrane region" description="Helical" evidence="2">
    <location>
        <begin position="956"/>
        <end position="984"/>
    </location>
</feature>
<keyword evidence="2" id="KW-1133">Transmembrane helix</keyword>
<dbReference type="InterPro" id="IPR052994">
    <property type="entry name" value="Tiny_macrocysts_regulators"/>
</dbReference>
<feature type="transmembrane region" description="Helical" evidence="2">
    <location>
        <begin position="403"/>
        <end position="424"/>
    </location>
</feature>
<protein>
    <recommendedName>
        <fullName evidence="3">PAS domain-containing protein</fullName>
    </recommendedName>
</protein>
<feature type="transmembrane region" description="Helical" evidence="2">
    <location>
        <begin position="1219"/>
        <end position="1237"/>
    </location>
</feature>
<dbReference type="InterPro" id="IPR000014">
    <property type="entry name" value="PAS"/>
</dbReference>
<dbReference type="Pfam" id="PF25474">
    <property type="entry name" value="TPR_TmcB"/>
    <property type="match status" value="1"/>
</dbReference>
<gene>
    <name evidence="4" type="ORF">FDP41_009172</name>
</gene>
<evidence type="ECO:0000313" key="4">
    <source>
        <dbReference type="EMBL" id="KAF0972567.1"/>
    </source>
</evidence>
<feature type="transmembrane region" description="Helical" evidence="2">
    <location>
        <begin position="194"/>
        <end position="216"/>
    </location>
</feature>
<feature type="transmembrane region" description="Helical" evidence="2">
    <location>
        <begin position="228"/>
        <end position="246"/>
    </location>
</feature>
<dbReference type="GeneID" id="68116389"/>
<evidence type="ECO:0000256" key="1">
    <source>
        <dbReference type="SAM" id="MobiDB-lite"/>
    </source>
</evidence>
<accession>A0A6A5B330</accession>
<dbReference type="InterPro" id="IPR035965">
    <property type="entry name" value="PAS-like_dom_sf"/>
</dbReference>
<feature type="domain" description="PAS" evidence="3">
    <location>
        <begin position="1309"/>
        <end position="1353"/>
    </location>
</feature>
<dbReference type="RefSeq" id="XP_044557281.1">
    <property type="nucleotide sequence ID" value="XM_044713104.1"/>
</dbReference>
<feature type="compositionally biased region" description="Low complexity" evidence="1">
    <location>
        <begin position="12"/>
        <end position="22"/>
    </location>
</feature>
<feature type="region of interest" description="Disordered" evidence="1">
    <location>
        <begin position="1"/>
        <end position="91"/>
    </location>
</feature>
<dbReference type="PROSITE" id="PS50112">
    <property type="entry name" value="PAS"/>
    <property type="match status" value="1"/>
</dbReference>
<dbReference type="VEuPathDB" id="AmoebaDB:NF0126150"/>
<evidence type="ECO:0000259" key="3">
    <source>
        <dbReference type="PROSITE" id="PS50112"/>
    </source>
</evidence>
<feature type="transmembrane region" description="Helical" evidence="2">
    <location>
        <begin position="253"/>
        <end position="277"/>
    </location>
</feature>
<feature type="transmembrane region" description="Helical" evidence="2">
    <location>
        <begin position="1196"/>
        <end position="1213"/>
    </location>
</feature>
<feature type="transmembrane region" description="Helical" evidence="2">
    <location>
        <begin position="468"/>
        <end position="492"/>
    </location>
</feature>
<feature type="transmembrane region" description="Helical" evidence="2">
    <location>
        <begin position="436"/>
        <end position="456"/>
    </location>
</feature>
<dbReference type="Gene3D" id="3.30.450.20">
    <property type="entry name" value="PAS domain"/>
    <property type="match status" value="1"/>
</dbReference>
<dbReference type="EMBL" id="VFQX01000067">
    <property type="protein sequence ID" value="KAF0972567.1"/>
    <property type="molecule type" value="Genomic_DNA"/>
</dbReference>
<comment type="caution">
    <text evidence="4">The sequence shown here is derived from an EMBL/GenBank/DDBJ whole genome shotgun (WGS) entry which is preliminary data.</text>
</comment>
<keyword evidence="2" id="KW-0472">Membrane</keyword>
<evidence type="ECO:0000256" key="2">
    <source>
        <dbReference type="SAM" id="Phobius"/>
    </source>
</evidence>
<reference evidence="4 5" key="1">
    <citation type="journal article" date="2019" name="Sci. Rep.">
        <title>Nanopore sequencing improves the draft genome of the human pathogenic amoeba Naegleria fowleri.</title>
        <authorList>
            <person name="Liechti N."/>
            <person name="Schurch N."/>
            <person name="Bruggmann R."/>
            <person name="Wittwer M."/>
        </authorList>
    </citation>
    <scope>NUCLEOTIDE SEQUENCE [LARGE SCALE GENOMIC DNA]</scope>
    <source>
        <strain evidence="4 5">ATCC 30894</strain>
    </source>
</reference>
<feature type="region of interest" description="Disordered" evidence="1">
    <location>
        <begin position="106"/>
        <end position="137"/>
    </location>
</feature>
<feature type="compositionally biased region" description="Polar residues" evidence="1">
    <location>
        <begin position="74"/>
        <end position="91"/>
    </location>
</feature>
<feature type="transmembrane region" description="Helical" evidence="2">
    <location>
        <begin position="792"/>
        <end position="817"/>
    </location>
</feature>
<dbReference type="SUPFAM" id="SSF55785">
    <property type="entry name" value="PYP-like sensor domain (PAS domain)"/>
    <property type="match status" value="1"/>
</dbReference>
<sequence length="1353" mass="153715">MASLPTHHLNATPTPSSSQTSQLLVDSSKASTFGGGGVTGHTMPVSARGVSTSNSSNNTLLVSSSGESQRKRSNSLAPNTNMDRASSMASFNSTSNIVINTGMSTEEDGTRQQHSSGPLSATMSGVRSETGTSRSYSSTRSSILSSEALRSFEENLITFVVNLQQNTFFKASSMYNQKTTWSTKKKLSSVFSRFLTWNNVGYALFYLYLMISTLSLAVPYEDHRSYHWGDWGVYIMMVFGFCRSWLMEMVPYVGIIVISGALLLLIATGSIMFYVLYRFSKNGSRYTKTLQAIISVLFVFFMVIHIPSTHILTSFINCDFNTMTLIRFKNESCQSITNYVLIVLSSLTLILQLIITQFGVLFFVDLSPLSDTFSNISNPILIMYLVFTNQIYWIAVQLIPYQYSYVLPCLSILISIIFIVYLFYSVPCFTRWENSIWAGFGFARIAFSIATLLLTTIGIEMTPENANVLGVSIASASFIFALVLFCLGFLIMEVYTRRVYNSVRDLITLYLVTDDNTNGWKQAPETILISSLCQLIDEESKYRNVNLFLRFVAPLGKLIYKHPDFNLALSFVKGAISQKSFHDIDLFVSAATLISNFVQDDANASIFASTLLNRALKLHPTFMKRYFIHLRIKEMEIRSTQGSKKKGTLEMKTILQKLENKQQKLKHLHKLFWKELMNEIVSESKLISINQQIELITVECEVLFSTLMINFGSDKSAIRAYAQFLENFLFQKESAAELFNEACLIEEEESKKWPYKLDADSFGGSSDVIPSSQKKEILFRSALLSREDHKPVYVSFLLFVALCISMLIVGLVINITFSNEISSKVFLVNQAHKDRLIVLQDKAKTVQQLSKSVGIFTTEMKHDFTTDSVSLRMPIISKNPTLEYELQNTSLSETTKLLITNIDTLLGSTIQQYNMTRDSYVFLFFWLNREPLKDAYEKFCINFIDRNQIVAMERRMIYIILAVCINAIMLLTSAIFLVAINIHLRNIFKVVRLFKHIDKDQVGAIFHHLDTSTKDNIQKIDSTNFTPMRMILLSILALMLCYFLSSSLIMTEFFLNLDDSYISMLNVAEATRVLMHSQVVNFGLDELVFDQNMTPGENELYFLSNKVYLAHSIDSWNNLIYGANFNNYRSILSEGMDSVIPKKNCSATDYSCLGLDQLLDLLSSQADQMNNQAYHRLYDPLTLFERFMQFYNASKIMAYKLYAFIDAYVALHQTPSRTLTGIFASFGFITLLVLTYFTNNQFQKYWSQIQQLRTLMCYVSWETLDNSDQLREYALHFQFVSKKTSSKKGRFGRLLSLISPVSDNDDEQAFAQVKAVLDSTVEGSIICNIDGSIKFFSKAAQEMFGYRPSEVCQ</sequence>
<feature type="transmembrane region" description="Helical" evidence="2">
    <location>
        <begin position="339"/>
        <end position="364"/>
    </location>
</feature>
<evidence type="ECO:0000313" key="5">
    <source>
        <dbReference type="Proteomes" id="UP000444721"/>
    </source>
</evidence>
<feature type="compositionally biased region" description="Polar residues" evidence="1">
    <location>
        <begin position="112"/>
        <end position="125"/>
    </location>
</feature>
<feature type="compositionally biased region" description="Low complexity" evidence="1">
    <location>
        <begin position="50"/>
        <end position="65"/>
    </location>
</feature>
<dbReference type="VEuPathDB" id="AmoebaDB:NfTy_045860"/>
<feature type="compositionally biased region" description="Low complexity" evidence="1">
    <location>
        <begin position="127"/>
        <end position="137"/>
    </location>
</feature>
<dbReference type="InterPro" id="IPR057352">
    <property type="entry name" value="TPR_TmcB/C"/>
</dbReference>
<organism evidence="4 5">
    <name type="scientific">Naegleria fowleri</name>
    <name type="common">Brain eating amoeba</name>
    <dbReference type="NCBI Taxonomy" id="5763"/>
    <lineage>
        <taxon>Eukaryota</taxon>
        <taxon>Discoba</taxon>
        <taxon>Heterolobosea</taxon>
        <taxon>Tetramitia</taxon>
        <taxon>Eutetramitia</taxon>
        <taxon>Vahlkampfiidae</taxon>
        <taxon>Naegleria</taxon>
    </lineage>
</organism>
<feature type="transmembrane region" description="Helical" evidence="2">
    <location>
        <begin position="289"/>
        <end position="318"/>
    </location>
</feature>
<keyword evidence="5" id="KW-1185">Reference proteome</keyword>
<dbReference type="VEuPathDB" id="AmoebaDB:FDP41_009172"/>
<dbReference type="PANTHER" id="PTHR31600">
    <property type="entry name" value="TINY MACROCYSTS PROTEIN B-RELATED"/>
    <property type="match status" value="1"/>
</dbReference>
<feature type="transmembrane region" description="Helical" evidence="2">
    <location>
        <begin position="376"/>
        <end position="396"/>
    </location>
</feature>
<dbReference type="PANTHER" id="PTHR31600:SF2">
    <property type="entry name" value="GAMETE ENRICHED GENE 10 PROTEIN-RELATED"/>
    <property type="match status" value="1"/>
</dbReference>